<dbReference type="AlphaFoldDB" id="A0A1X7V860"/>
<evidence type="ECO:0000259" key="3">
    <source>
        <dbReference type="PROSITE" id="PS50837"/>
    </source>
</evidence>
<keyword evidence="5" id="KW-1185">Reference proteome</keyword>
<dbReference type="Gene3D" id="3.80.10.10">
    <property type="entry name" value="Ribonuclease Inhibitor"/>
    <property type="match status" value="1"/>
</dbReference>
<dbReference type="Gene3D" id="3.40.50.300">
    <property type="entry name" value="P-loop containing nucleotide triphosphate hydrolases"/>
    <property type="match status" value="1"/>
</dbReference>
<dbReference type="SUPFAM" id="SSF52540">
    <property type="entry name" value="P-loop containing nucleoside triphosphate hydrolases"/>
    <property type="match status" value="1"/>
</dbReference>
<dbReference type="InterPro" id="IPR007111">
    <property type="entry name" value="NACHT_NTPase"/>
</dbReference>
<dbReference type="STRING" id="400682.A0A1X7V860"/>
<evidence type="ECO:0000256" key="1">
    <source>
        <dbReference type="ARBA" id="ARBA00022741"/>
    </source>
</evidence>
<reference evidence="5" key="1">
    <citation type="journal article" date="2010" name="Nature">
        <title>The Amphimedon queenslandica genome and the evolution of animal complexity.</title>
        <authorList>
            <person name="Srivastava M."/>
            <person name="Simakov O."/>
            <person name="Chapman J."/>
            <person name="Fahey B."/>
            <person name="Gauthier M.E."/>
            <person name="Mitros T."/>
            <person name="Richards G.S."/>
            <person name="Conaco C."/>
            <person name="Dacre M."/>
            <person name="Hellsten U."/>
            <person name="Larroux C."/>
            <person name="Putnam N.H."/>
            <person name="Stanke M."/>
            <person name="Adamska M."/>
            <person name="Darling A."/>
            <person name="Degnan S.M."/>
            <person name="Oakley T.H."/>
            <person name="Plachetzki D.C."/>
            <person name="Zhai Y."/>
            <person name="Adamski M."/>
            <person name="Calcino A."/>
            <person name="Cummins S.F."/>
            <person name="Goodstein D.M."/>
            <person name="Harris C."/>
            <person name="Jackson D.J."/>
            <person name="Leys S.P."/>
            <person name="Shu S."/>
            <person name="Woodcroft B.J."/>
            <person name="Vervoort M."/>
            <person name="Kosik K.S."/>
            <person name="Manning G."/>
            <person name="Degnan B.M."/>
            <person name="Rokhsar D.S."/>
        </authorList>
    </citation>
    <scope>NUCLEOTIDE SEQUENCE [LARGE SCALE GENOMIC DNA]</scope>
</reference>
<dbReference type="GO" id="GO:0005524">
    <property type="term" value="F:ATP binding"/>
    <property type="evidence" value="ECO:0007669"/>
    <property type="project" value="UniProtKB-KW"/>
</dbReference>
<name>A0A1X7V860_AMPQE</name>
<feature type="domain" description="NACHT" evidence="3">
    <location>
        <begin position="306"/>
        <end position="429"/>
    </location>
</feature>
<dbReference type="Pfam" id="PF13516">
    <property type="entry name" value="LRR_6"/>
    <property type="match status" value="2"/>
</dbReference>
<keyword evidence="2" id="KW-0067">ATP-binding</keyword>
<dbReference type="KEGG" id="aqu:109581009"/>
<reference evidence="4" key="2">
    <citation type="submission" date="2017-05" db="UniProtKB">
        <authorList>
            <consortium name="EnsemblMetazoa"/>
        </authorList>
    </citation>
    <scope>IDENTIFICATION</scope>
</reference>
<dbReference type="EnsemblMetazoa" id="XM_019994717.1">
    <property type="protein sequence ID" value="XP_019850276.1"/>
    <property type="gene ID" value="LOC109581009"/>
</dbReference>
<dbReference type="Pfam" id="PF05729">
    <property type="entry name" value="NACHT"/>
    <property type="match status" value="1"/>
</dbReference>
<dbReference type="Proteomes" id="UP000007879">
    <property type="component" value="Unassembled WGS sequence"/>
</dbReference>
<dbReference type="InterPro" id="IPR027417">
    <property type="entry name" value="P-loop_NTPase"/>
</dbReference>
<gene>
    <name evidence="4" type="primary">109581009</name>
</gene>
<keyword evidence="1" id="KW-0547">Nucleotide-binding</keyword>
<dbReference type="InterPro" id="IPR001611">
    <property type="entry name" value="Leu-rich_rpt"/>
</dbReference>
<evidence type="ECO:0000256" key="2">
    <source>
        <dbReference type="ARBA" id="ARBA00022840"/>
    </source>
</evidence>
<dbReference type="InParanoid" id="A0A1X7V860"/>
<organism evidence="4">
    <name type="scientific">Amphimedon queenslandica</name>
    <name type="common">Sponge</name>
    <dbReference type="NCBI Taxonomy" id="400682"/>
    <lineage>
        <taxon>Eukaryota</taxon>
        <taxon>Metazoa</taxon>
        <taxon>Porifera</taxon>
        <taxon>Demospongiae</taxon>
        <taxon>Heteroscleromorpha</taxon>
        <taxon>Haplosclerida</taxon>
        <taxon>Niphatidae</taxon>
        <taxon>Amphimedon</taxon>
    </lineage>
</organism>
<sequence>MSLSQLEGTVVSMEGMNKSQAKEVIDLDNKLKDQNIDLSYLIPGFSGSGFRKLCVHLQKSGFDPNEVIPFFHTLLSHLGLSQCVPKPSSIQPLISFESNFEKEDFKAIQMRCFIVRVYRKLDNDLRSSFLESICSMCRINSESYSDSYKLFKYIENGEYVHTHDETGLFFIFSALTTNAEYSKVLTFAKELIHKVCPELTVQKLERSMMWIKEYKYYPQHVISELSNKVKVTYKDMDDIPTGDFFSPWPKVDRTRYVTLALVKNIGITRDDDFSHRTLRKSEDDIPRHKDAVTYEEVFARKLLQKAQILISGRPGAGKTVLLTKVAKDWAKGECLHDVNLLLHISLRELARKSDFPQLEDAVSLCLLDKEKVHELAKVIDEVNGKGICFAFDGLDEYPKRNDPSDAIMKIIRKEFLPLATVIVSSRPTASSCVPVQSRDLHVEIIGFMPEQIKEYVTQYYESLHTPREAQDLLSYLDSHPNVKDMCYLPLHLAMILYINQFKGSNPLPETETEIYTQFIAHSIIRYIKKKEEADDYMINIRDFKDLERELKEEGQDELDLFHTICMIAFETKLKSHLIFDNSYLIDNFPDHFSSRSNRKKLSKNGLGILSNYTKKIQTGEEPQYSFQHLTVQEFLGAYYLSRVSSEKCLEYIMLHGRSSDLREFWRFFFGLTKYSPSSPAYFGKILAANCTQGSETLFLARCLFEAQKSEYSTQNCRDFLASRNGKVDVSNIILNSPDCAAIGYSVSQCPLDLRELVMNYCQVGPGGIRAMNYQMDQVKAVFTNAINMQVRSQFNPLGNEGGSPLTDILEKMPHLTELRLYGNELENQKLLELQPVISPMTNLRILVLTKNNLGPKSGETIGKVICNLRSLIQFYASYNPIGTEGLEALLPGLVNCKQLQRLGFRDCQLSSKSGQLFSKIISQLSNLEQLELYLNQLGDDGIEDMIESLKVAPNLKQLSFTQNGITDRGGCRLAELAEVTPSLQQMRLFYNQVSDVTRKAFYDAAQKRAQKELHEVRYAI</sequence>
<dbReference type="EnsemblMetazoa" id="Aqu2.1.36163_001">
    <property type="protein sequence ID" value="Aqu2.1.36163_001"/>
    <property type="gene ID" value="Aqu2.1.36163"/>
</dbReference>
<dbReference type="SUPFAM" id="SSF52047">
    <property type="entry name" value="RNI-like"/>
    <property type="match status" value="1"/>
</dbReference>
<dbReference type="eggNOG" id="ENOG502QTJW">
    <property type="taxonomic scope" value="Eukaryota"/>
</dbReference>
<evidence type="ECO:0000313" key="4">
    <source>
        <dbReference type="EnsemblMetazoa" id="Aqu2.1.36163_001"/>
    </source>
</evidence>
<accession>A0A1X7V860</accession>
<dbReference type="SMR" id="A0A1X7V860"/>
<dbReference type="SMART" id="SM00368">
    <property type="entry name" value="LRR_RI"/>
    <property type="match status" value="6"/>
</dbReference>
<dbReference type="PANTHER" id="PTHR46312">
    <property type="entry name" value="NACHT DOMAIN-CONTAINING PROTEIN"/>
    <property type="match status" value="1"/>
</dbReference>
<dbReference type="PROSITE" id="PS50837">
    <property type="entry name" value="NACHT"/>
    <property type="match status" value="1"/>
</dbReference>
<dbReference type="OrthoDB" id="120976at2759"/>
<dbReference type="InterPro" id="IPR032675">
    <property type="entry name" value="LRR_dom_sf"/>
</dbReference>
<protein>
    <recommendedName>
        <fullName evidence="3">NACHT domain-containing protein</fullName>
    </recommendedName>
</protein>
<dbReference type="PANTHER" id="PTHR46312:SF2">
    <property type="entry name" value="NUCLEOTIDE-BINDING OLIGOMERIZATION DOMAIN-CONTAINING PROTEIN 2-LIKE"/>
    <property type="match status" value="1"/>
</dbReference>
<proteinExistence type="predicted"/>
<evidence type="ECO:0000313" key="5">
    <source>
        <dbReference type="Proteomes" id="UP000007879"/>
    </source>
</evidence>